<feature type="compositionally biased region" description="Basic and acidic residues" evidence="2">
    <location>
        <begin position="23"/>
        <end position="41"/>
    </location>
</feature>
<accession>A0A8K1FQU2</accession>
<gene>
    <name evidence="3" type="ORF">Poli38472_005780</name>
</gene>
<feature type="compositionally biased region" description="Acidic residues" evidence="2">
    <location>
        <begin position="456"/>
        <end position="465"/>
    </location>
</feature>
<keyword evidence="4" id="KW-1185">Reference proteome</keyword>
<feature type="coiled-coil region" evidence="1">
    <location>
        <begin position="238"/>
        <end position="299"/>
    </location>
</feature>
<proteinExistence type="predicted"/>
<protein>
    <submittedName>
        <fullName evidence="3">Uncharacterized protein</fullName>
    </submittedName>
</protein>
<feature type="region of interest" description="Disordered" evidence="2">
    <location>
        <begin position="723"/>
        <end position="784"/>
    </location>
</feature>
<evidence type="ECO:0000313" key="4">
    <source>
        <dbReference type="Proteomes" id="UP000794436"/>
    </source>
</evidence>
<sequence>MGVWSAATAKASHAAALEQLSAEEQRREWERTREELHSTKRQLTERDEEVLQLKTALRKLQETLRKRDKDLQNVFAVLRAPQDAELTKKRRTEIIERLLMEAQQRALNAETIAEERKKELDRLKLSSKFLRLQELETEVDECHTEIERLRDQLSRFAVVGKLRLSVVPKESTVGGETRSKRAKHVSVDEPIRTASAIEPVVIVQTQEIRPLSTAKRGGFVEKTRRRAIELEYQKQMRLAQLEAECELEENMQIRAKREARAEAERRQQEQRELIEQRRREAEQQRLEQLERESRVVIEETDPVEAPESDVNVVNEAVDTSKADLVALEDASARRFQSKWRGRRGKLEANEAISPEKAVKSTVMSADSAKSDVVEIDPVSYEHEEEFEEGEEVTDQDKDTEEVKETVETISKEDVPREEDPVEDEVDDETEENVSKQTDPVVQEVAIDSEQHGYEEFSSEGSEDEERSGHDEPAEVEIAYQPGFTLDINTKPVEPVQEELPSHVLKAENVPAEEIRQGSLLPVGETEPVETQETTERGHVETGRYTEDEENEEHSTEGVETDDISATMAKEESAIKDSAVDDIKPDPVVVVDADEVTSSEDPDPTVTETSLVMTEPTSTDHDTGETTVDDHDALEQSAQAMQELEEATHQVHEQMEATLDVCDVVIESATQLTEHLISSALETDTIAPIQSIEATTLSADDLHAAMDAAARKIQQFWRDMERKFTPEPSTNPAISPDPEQPTTSSESASPQDSARSISEPSNTTEDSNPSQEASSPMVSSESDEE</sequence>
<feature type="coiled-coil region" evidence="1">
    <location>
        <begin position="99"/>
        <end position="152"/>
    </location>
</feature>
<feature type="compositionally biased region" description="Acidic residues" evidence="2">
    <location>
        <begin position="419"/>
        <end position="431"/>
    </location>
</feature>
<reference evidence="3" key="1">
    <citation type="submission" date="2019-03" db="EMBL/GenBank/DDBJ databases">
        <title>Long read genome sequence of the mycoparasitic Pythium oligandrum ATCC 38472 isolated from sugarbeet rhizosphere.</title>
        <authorList>
            <person name="Gaulin E."/>
        </authorList>
    </citation>
    <scope>NUCLEOTIDE SEQUENCE</scope>
    <source>
        <strain evidence="3">ATCC 38472_TT</strain>
    </source>
</reference>
<dbReference type="EMBL" id="SPLM01000002">
    <property type="protein sequence ID" value="TMW68312.1"/>
    <property type="molecule type" value="Genomic_DNA"/>
</dbReference>
<feature type="compositionally biased region" description="Acidic residues" evidence="2">
    <location>
        <begin position="382"/>
        <end position="393"/>
    </location>
</feature>
<feature type="compositionally biased region" description="Basic and acidic residues" evidence="2">
    <location>
        <begin position="394"/>
        <end position="418"/>
    </location>
</feature>
<comment type="caution">
    <text evidence="3">The sequence shown here is derived from an EMBL/GenBank/DDBJ whole genome shotgun (WGS) entry which is preliminary data.</text>
</comment>
<feature type="region of interest" description="Disordered" evidence="2">
    <location>
        <begin position="496"/>
        <end position="580"/>
    </location>
</feature>
<keyword evidence="1" id="KW-0175">Coiled coil</keyword>
<dbReference type="Proteomes" id="UP000794436">
    <property type="component" value="Unassembled WGS sequence"/>
</dbReference>
<feature type="compositionally biased region" description="Polar residues" evidence="2">
    <location>
        <begin position="739"/>
        <end position="784"/>
    </location>
</feature>
<feature type="compositionally biased region" description="Basic and acidic residues" evidence="2">
    <location>
        <begin position="533"/>
        <end position="545"/>
    </location>
</feature>
<evidence type="ECO:0000256" key="2">
    <source>
        <dbReference type="SAM" id="MobiDB-lite"/>
    </source>
</evidence>
<feature type="region of interest" description="Disordered" evidence="2">
    <location>
        <begin position="379"/>
        <end position="475"/>
    </location>
</feature>
<dbReference type="OrthoDB" id="113655at2759"/>
<organism evidence="3 4">
    <name type="scientific">Pythium oligandrum</name>
    <name type="common">Mycoparasitic fungus</name>
    <dbReference type="NCBI Taxonomy" id="41045"/>
    <lineage>
        <taxon>Eukaryota</taxon>
        <taxon>Sar</taxon>
        <taxon>Stramenopiles</taxon>
        <taxon>Oomycota</taxon>
        <taxon>Peronosporomycetes</taxon>
        <taxon>Pythiales</taxon>
        <taxon>Pythiaceae</taxon>
        <taxon>Pythium</taxon>
    </lineage>
</organism>
<dbReference type="AlphaFoldDB" id="A0A8K1FQU2"/>
<feature type="compositionally biased region" description="Basic and acidic residues" evidence="2">
    <location>
        <begin position="568"/>
        <end position="580"/>
    </location>
</feature>
<name>A0A8K1FQU2_PYTOL</name>
<evidence type="ECO:0000256" key="1">
    <source>
        <dbReference type="SAM" id="Coils"/>
    </source>
</evidence>
<feature type="region of interest" description="Disordered" evidence="2">
    <location>
        <begin position="14"/>
        <end position="41"/>
    </location>
</feature>
<evidence type="ECO:0000313" key="3">
    <source>
        <dbReference type="EMBL" id="TMW68312.1"/>
    </source>
</evidence>